<organism evidence="1 2">
    <name type="scientific">Oopsacas minuta</name>
    <dbReference type="NCBI Taxonomy" id="111878"/>
    <lineage>
        <taxon>Eukaryota</taxon>
        <taxon>Metazoa</taxon>
        <taxon>Porifera</taxon>
        <taxon>Hexactinellida</taxon>
        <taxon>Hexasterophora</taxon>
        <taxon>Lyssacinosida</taxon>
        <taxon>Leucopsacidae</taxon>
        <taxon>Oopsacas</taxon>
    </lineage>
</organism>
<reference evidence="1 2" key="1">
    <citation type="journal article" date="2023" name="BMC Biol.">
        <title>The compact genome of the sponge Oopsacas minuta (Hexactinellida) is lacking key metazoan core genes.</title>
        <authorList>
            <person name="Santini S."/>
            <person name="Schenkelaars Q."/>
            <person name="Jourda C."/>
            <person name="Duchesne M."/>
            <person name="Belahbib H."/>
            <person name="Rocher C."/>
            <person name="Selva M."/>
            <person name="Riesgo A."/>
            <person name="Vervoort M."/>
            <person name="Leys S.P."/>
            <person name="Kodjabachian L."/>
            <person name="Le Bivic A."/>
            <person name="Borchiellini C."/>
            <person name="Claverie J.M."/>
            <person name="Renard E."/>
        </authorList>
    </citation>
    <scope>NUCLEOTIDE SEQUENCE [LARGE SCALE GENOMIC DNA]</scope>
    <source>
        <strain evidence="1">SPO-2</strain>
    </source>
</reference>
<accession>A0AAV7JI99</accession>
<comment type="caution">
    <text evidence="1">The sequence shown here is derived from an EMBL/GenBank/DDBJ whole genome shotgun (WGS) entry which is preliminary data.</text>
</comment>
<name>A0AAV7JI99_9METZ</name>
<evidence type="ECO:0000313" key="2">
    <source>
        <dbReference type="Proteomes" id="UP001165289"/>
    </source>
</evidence>
<sequence>MHHTLPYRNIERVDKVTLKSSPWPTLPFSGLRFSFLLWYTSNSAYKLLNKLIPLPGKRLLKKLNSSTIDRSKALCTLRYKSLFGNDVVIQLDEYIFKLKSNSMEKCNRK</sequence>
<dbReference type="EMBL" id="JAKMXF010000332">
    <property type="protein sequence ID" value="KAI6648236.1"/>
    <property type="molecule type" value="Genomic_DNA"/>
</dbReference>
<keyword evidence="2" id="KW-1185">Reference proteome</keyword>
<evidence type="ECO:0000313" key="1">
    <source>
        <dbReference type="EMBL" id="KAI6648236.1"/>
    </source>
</evidence>
<protein>
    <submittedName>
        <fullName evidence="1">Uncharacterized protein</fullName>
    </submittedName>
</protein>
<gene>
    <name evidence="1" type="ORF">LOD99_12045</name>
</gene>
<proteinExistence type="predicted"/>
<dbReference type="Proteomes" id="UP001165289">
    <property type="component" value="Unassembled WGS sequence"/>
</dbReference>
<dbReference type="AlphaFoldDB" id="A0AAV7JI99"/>